<accession>A0AAN7HAV0</accession>
<dbReference type="EMBL" id="MU857916">
    <property type="protein sequence ID" value="KAK4243016.1"/>
    <property type="molecule type" value="Genomic_DNA"/>
</dbReference>
<reference evidence="2" key="1">
    <citation type="journal article" date="2023" name="Mol. Phylogenet. Evol.">
        <title>Genome-scale phylogeny and comparative genomics of the fungal order Sordariales.</title>
        <authorList>
            <person name="Hensen N."/>
            <person name="Bonometti L."/>
            <person name="Westerberg I."/>
            <person name="Brannstrom I.O."/>
            <person name="Guillou S."/>
            <person name="Cros-Aarteil S."/>
            <person name="Calhoun S."/>
            <person name="Haridas S."/>
            <person name="Kuo A."/>
            <person name="Mondo S."/>
            <person name="Pangilinan J."/>
            <person name="Riley R."/>
            <person name="LaButti K."/>
            <person name="Andreopoulos B."/>
            <person name="Lipzen A."/>
            <person name="Chen C."/>
            <person name="Yan M."/>
            <person name="Daum C."/>
            <person name="Ng V."/>
            <person name="Clum A."/>
            <person name="Steindorff A."/>
            <person name="Ohm R.A."/>
            <person name="Martin F."/>
            <person name="Silar P."/>
            <person name="Natvig D.O."/>
            <person name="Lalanne C."/>
            <person name="Gautier V."/>
            <person name="Ament-Velasquez S.L."/>
            <person name="Kruys A."/>
            <person name="Hutchinson M.I."/>
            <person name="Powell A.J."/>
            <person name="Barry K."/>
            <person name="Miller A.N."/>
            <person name="Grigoriev I.V."/>
            <person name="Debuchy R."/>
            <person name="Gladieux P."/>
            <person name="Hiltunen Thoren M."/>
            <person name="Johannesson H."/>
        </authorList>
    </citation>
    <scope>NUCLEOTIDE SEQUENCE</scope>
    <source>
        <strain evidence="2">CBS 359.72</strain>
    </source>
</reference>
<feature type="region of interest" description="Disordered" evidence="1">
    <location>
        <begin position="1"/>
        <end position="78"/>
    </location>
</feature>
<feature type="non-terminal residue" evidence="2">
    <location>
        <position position="1"/>
    </location>
</feature>
<organism evidence="2 3">
    <name type="scientific">Corynascus novoguineensis</name>
    <dbReference type="NCBI Taxonomy" id="1126955"/>
    <lineage>
        <taxon>Eukaryota</taxon>
        <taxon>Fungi</taxon>
        <taxon>Dikarya</taxon>
        <taxon>Ascomycota</taxon>
        <taxon>Pezizomycotina</taxon>
        <taxon>Sordariomycetes</taxon>
        <taxon>Sordariomycetidae</taxon>
        <taxon>Sordariales</taxon>
        <taxon>Chaetomiaceae</taxon>
        <taxon>Corynascus</taxon>
    </lineage>
</organism>
<feature type="compositionally biased region" description="Polar residues" evidence="1">
    <location>
        <begin position="40"/>
        <end position="64"/>
    </location>
</feature>
<evidence type="ECO:0000313" key="3">
    <source>
        <dbReference type="Proteomes" id="UP001303647"/>
    </source>
</evidence>
<keyword evidence="3" id="KW-1185">Reference proteome</keyword>
<evidence type="ECO:0000256" key="1">
    <source>
        <dbReference type="SAM" id="MobiDB-lite"/>
    </source>
</evidence>
<evidence type="ECO:0000313" key="2">
    <source>
        <dbReference type="EMBL" id="KAK4243016.1"/>
    </source>
</evidence>
<dbReference type="Proteomes" id="UP001303647">
    <property type="component" value="Unassembled WGS sequence"/>
</dbReference>
<sequence>ISLATSFTSSFSRSQTSSKRTRASHSPPSNSQPYKIYGSTKRTWQSASRRAAGSSTQALTTTGSAVPLPASTEEVGVE</sequence>
<comment type="caution">
    <text evidence="2">The sequence shown here is derived from an EMBL/GenBank/DDBJ whole genome shotgun (WGS) entry which is preliminary data.</text>
</comment>
<name>A0AAN7HAV0_9PEZI</name>
<proteinExistence type="predicted"/>
<protein>
    <submittedName>
        <fullName evidence="2">Uncharacterized protein</fullName>
    </submittedName>
</protein>
<gene>
    <name evidence="2" type="ORF">C7999DRAFT_18559</name>
</gene>
<dbReference type="AlphaFoldDB" id="A0AAN7HAV0"/>
<reference evidence="2" key="2">
    <citation type="submission" date="2023-05" db="EMBL/GenBank/DDBJ databases">
        <authorList>
            <consortium name="Lawrence Berkeley National Laboratory"/>
            <person name="Steindorff A."/>
            <person name="Hensen N."/>
            <person name="Bonometti L."/>
            <person name="Westerberg I."/>
            <person name="Brannstrom I.O."/>
            <person name="Guillou S."/>
            <person name="Cros-Aarteil S."/>
            <person name="Calhoun S."/>
            <person name="Haridas S."/>
            <person name="Kuo A."/>
            <person name="Mondo S."/>
            <person name="Pangilinan J."/>
            <person name="Riley R."/>
            <person name="Labutti K."/>
            <person name="Andreopoulos B."/>
            <person name="Lipzen A."/>
            <person name="Chen C."/>
            <person name="Yanf M."/>
            <person name="Daum C."/>
            <person name="Ng V."/>
            <person name="Clum A."/>
            <person name="Ohm R."/>
            <person name="Martin F."/>
            <person name="Silar P."/>
            <person name="Natvig D."/>
            <person name="Lalanne C."/>
            <person name="Gautier V."/>
            <person name="Ament-Velasquez S.L."/>
            <person name="Kruys A."/>
            <person name="Hutchinson M.I."/>
            <person name="Powell A.J."/>
            <person name="Barry K."/>
            <person name="Miller A.N."/>
            <person name="Grigoriev I.V."/>
            <person name="Debuchy R."/>
            <person name="Gladieux P."/>
            <person name="Thoren M.H."/>
            <person name="Johannesson H."/>
        </authorList>
    </citation>
    <scope>NUCLEOTIDE SEQUENCE</scope>
    <source>
        <strain evidence="2">CBS 359.72</strain>
    </source>
</reference>
<feature type="compositionally biased region" description="Low complexity" evidence="1">
    <location>
        <begin position="1"/>
        <end position="18"/>
    </location>
</feature>